<dbReference type="InterPro" id="IPR006664">
    <property type="entry name" value="OMP_bac"/>
</dbReference>
<dbReference type="Pfam" id="PF18393">
    <property type="entry name" value="MotY_N"/>
    <property type="match status" value="1"/>
</dbReference>
<sequence>MEDKPLNAWVLGLISISVSMQLQAGVTEFGAGLDQSVWRLTSDTQVECRLEHPIPRWGTGAFVSRAGRKINLDFELKGQRPQARTQTVSLGIMPPSWRPGVAGRQISQLQFYQQFDGLVAGQTAWTMLDELEGGRMPTFQYRDWYRQDRPVRVSLSSVNFRVKYQAFMDCLSGLLPYSFNDIAFSVLSYDKNSDQLSPASKRRLAMIGDYVKADKSIDVVVIDAYSDSYGGRWPNQKLSEKRADAIKQVFVDLGIEESKISVEGHGEKQHVASNETEAGRAKNRRVVINMGRNGTI</sequence>
<dbReference type="CDD" id="cd07185">
    <property type="entry name" value="OmpA_C-like"/>
    <property type="match status" value="1"/>
</dbReference>
<reference evidence="5" key="1">
    <citation type="submission" date="2021-07" db="EMBL/GenBank/DDBJ databases">
        <title>Draft genome sequence of carbapenem-resistant Aeromonas spp. in Japan.</title>
        <authorList>
            <person name="Maehana S."/>
            <person name="Suzuki M."/>
            <person name="Kitasato H."/>
        </authorList>
    </citation>
    <scope>NUCLEOTIDE SEQUENCE</scope>
    <source>
        <strain evidence="5">KAM351</strain>
    </source>
</reference>
<dbReference type="SUPFAM" id="SSF103088">
    <property type="entry name" value="OmpA-like"/>
    <property type="match status" value="1"/>
</dbReference>
<evidence type="ECO:0000313" key="5">
    <source>
        <dbReference type="EMBL" id="GJA61553.1"/>
    </source>
</evidence>
<dbReference type="Pfam" id="PF00691">
    <property type="entry name" value="OmpA"/>
    <property type="match status" value="1"/>
</dbReference>
<dbReference type="Gene3D" id="3.30.1330.60">
    <property type="entry name" value="OmpA-like domain"/>
    <property type="match status" value="1"/>
</dbReference>
<evidence type="ECO:0000313" key="6">
    <source>
        <dbReference type="Proteomes" id="UP000886934"/>
    </source>
</evidence>
<dbReference type="PRINTS" id="PR01021">
    <property type="entry name" value="OMPADOMAIN"/>
</dbReference>
<evidence type="ECO:0000256" key="1">
    <source>
        <dbReference type="ARBA" id="ARBA00004442"/>
    </source>
</evidence>
<dbReference type="Gene3D" id="2.60.40.2540">
    <property type="match status" value="1"/>
</dbReference>
<evidence type="ECO:0000256" key="2">
    <source>
        <dbReference type="ARBA" id="ARBA00023136"/>
    </source>
</evidence>
<dbReference type="InterPro" id="IPR006665">
    <property type="entry name" value="OmpA-like"/>
</dbReference>
<protein>
    <submittedName>
        <fullName evidence="5">Sodium-type flagellar protein MotY</fullName>
    </submittedName>
</protein>
<dbReference type="InterPro" id="IPR050330">
    <property type="entry name" value="Bact_OuterMem_StrucFunc"/>
</dbReference>
<keyword evidence="5" id="KW-0282">Flagellum</keyword>
<organism evidence="5 6">
    <name type="scientific">Aeromonas caviae</name>
    <name type="common">Aeromonas punctata</name>
    <dbReference type="NCBI Taxonomy" id="648"/>
    <lineage>
        <taxon>Bacteria</taxon>
        <taxon>Pseudomonadati</taxon>
        <taxon>Pseudomonadota</taxon>
        <taxon>Gammaproteobacteria</taxon>
        <taxon>Aeromonadales</taxon>
        <taxon>Aeromonadaceae</taxon>
        <taxon>Aeromonas</taxon>
    </lineage>
</organism>
<keyword evidence="2 3" id="KW-0472">Membrane</keyword>
<evidence type="ECO:0000259" key="4">
    <source>
        <dbReference type="PROSITE" id="PS51123"/>
    </source>
</evidence>
<dbReference type="PROSITE" id="PS51123">
    <property type="entry name" value="OMPA_2"/>
    <property type="match status" value="1"/>
</dbReference>
<keyword evidence="5" id="KW-0969">Cilium</keyword>
<dbReference type="PRINTS" id="PR01023">
    <property type="entry name" value="NAFLGMOTY"/>
</dbReference>
<name>A0AA37FT61_AERCA</name>
<dbReference type="Proteomes" id="UP000886934">
    <property type="component" value="Unassembled WGS sequence"/>
</dbReference>
<dbReference type="InterPro" id="IPR041544">
    <property type="entry name" value="MotY_N"/>
</dbReference>
<dbReference type="PANTHER" id="PTHR30329">
    <property type="entry name" value="STATOR ELEMENT OF FLAGELLAR MOTOR COMPLEX"/>
    <property type="match status" value="1"/>
</dbReference>
<proteinExistence type="predicted"/>
<dbReference type="EMBL" id="BPNN01000002">
    <property type="protein sequence ID" value="GJA61553.1"/>
    <property type="molecule type" value="Genomic_DNA"/>
</dbReference>
<keyword evidence="5" id="KW-0966">Cell projection</keyword>
<accession>A0AA37FT61</accession>
<dbReference type="InterPro" id="IPR036737">
    <property type="entry name" value="OmpA-like_sf"/>
</dbReference>
<dbReference type="PANTHER" id="PTHR30329:SF17">
    <property type="entry name" value="LIPOPROTEIN YFIB-RELATED"/>
    <property type="match status" value="1"/>
</dbReference>
<comment type="caution">
    <text evidence="5">The sequence shown here is derived from an EMBL/GenBank/DDBJ whole genome shotgun (WGS) entry which is preliminary data.</text>
</comment>
<gene>
    <name evidence="5" type="ORF">KAM351_01640</name>
</gene>
<dbReference type="AlphaFoldDB" id="A0AA37FT61"/>
<dbReference type="GO" id="GO:0009279">
    <property type="term" value="C:cell outer membrane"/>
    <property type="evidence" value="ECO:0007669"/>
    <property type="project" value="UniProtKB-SubCell"/>
</dbReference>
<comment type="subcellular location">
    <subcellularLocation>
        <location evidence="1">Cell outer membrane</location>
    </subcellularLocation>
</comment>
<evidence type="ECO:0000256" key="3">
    <source>
        <dbReference type="PROSITE-ProRule" id="PRU00473"/>
    </source>
</evidence>
<feature type="domain" description="OmpA-like" evidence="4">
    <location>
        <begin position="177"/>
        <end position="294"/>
    </location>
</feature>